<evidence type="ECO:0000313" key="10">
    <source>
        <dbReference type="Proteomes" id="UP000799428"/>
    </source>
</evidence>
<feature type="compositionally biased region" description="Low complexity" evidence="6">
    <location>
        <begin position="55"/>
        <end position="65"/>
    </location>
</feature>
<evidence type="ECO:0000256" key="5">
    <source>
        <dbReference type="ARBA" id="ARBA00023242"/>
    </source>
</evidence>
<proteinExistence type="predicted"/>
<dbReference type="AlphaFoldDB" id="A0A6G1K6T9"/>
<dbReference type="InterPro" id="IPR001650">
    <property type="entry name" value="Helicase_C-like"/>
</dbReference>
<feature type="region of interest" description="Disordered" evidence="6">
    <location>
        <begin position="1"/>
        <end position="36"/>
    </location>
</feature>
<dbReference type="PANTHER" id="PTHR45629:SF7">
    <property type="entry name" value="DNA EXCISION REPAIR PROTEIN ERCC-6-RELATED"/>
    <property type="match status" value="1"/>
</dbReference>
<dbReference type="Gene3D" id="3.40.50.300">
    <property type="entry name" value="P-loop containing nucleotide triphosphate hydrolases"/>
    <property type="match status" value="1"/>
</dbReference>
<dbReference type="InterPro" id="IPR050496">
    <property type="entry name" value="SNF2_RAD54_helicase_repair"/>
</dbReference>
<name>A0A6G1K6T9_9PLEO</name>
<evidence type="ECO:0000313" key="9">
    <source>
        <dbReference type="EMBL" id="KAF2708087.1"/>
    </source>
</evidence>
<evidence type="ECO:0000256" key="3">
    <source>
        <dbReference type="ARBA" id="ARBA00022801"/>
    </source>
</evidence>
<dbReference type="EMBL" id="MU005772">
    <property type="protein sequence ID" value="KAF2708087.1"/>
    <property type="molecule type" value="Genomic_DNA"/>
</dbReference>
<feature type="compositionally biased region" description="Basic and acidic residues" evidence="6">
    <location>
        <begin position="13"/>
        <end position="22"/>
    </location>
</feature>
<evidence type="ECO:0000256" key="2">
    <source>
        <dbReference type="ARBA" id="ARBA00022741"/>
    </source>
</evidence>
<evidence type="ECO:0000259" key="7">
    <source>
        <dbReference type="PROSITE" id="PS51192"/>
    </source>
</evidence>
<evidence type="ECO:0008006" key="11">
    <source>
        <dbReference type="Google" id="ProtNLM"/>
    </source>
</evidence>
<dbReference type="Proteomes" id="UP000799428">
    <property type="component" value="Unassembled WGS sequence"/>
</dbReference>
<evidence type="ECO:0000259" key="8">
    <source>
        <dbReference type="PROSITE" id="PS51194"/>
    </source>
</evidence>
<keyword evidence="5" id="KW-0539">Nucleus</keyword>
<feature type="domain" description="Helicase ATP-binding" evidence="7">
    <location>
        <begin position="251"/>
        <end position="435"/>
    </location>
</feature>
<dbReference type="PANTHER" id="PTHR45629">
    <property type="entry name" value="SNF2/RAD54 FAMILY MEMBER"/>
    <property type="match status" value="1"/>
</dbReference>
<gene>
    <name evidence="9" type="ORF">K504DRAFT_434268</name>
</gene>
<dbReference type="SMART" id="SM00487">
    <property type="entry name" value="DEXDc"/>
    <property type="match status" value="1"/>
</dbReference>
<dbReference type="SUPFAM" id="SSF52540">
    <property type="entry name" value="P-loop containing nucleoside triphosphate hydrolases"/>
    <property type="match status" value="2"/>
</dbReference>
<dbReference type="Pfam" id="PF14773">
    <property type="entry name" value="VIGSSK"/>
    <property type="match status" value="1"/>
</dbReference>
<dbReference type="SMART" id="SM00490">
    <property type="entry name" value="HELICc"/>
    <property type="match status" value="1"/>
</dbReference>
<evidence type="ECO:0000256" key="6">
    <source>
        <dbReference type="SAM" id="MobiDB-lite"/>
    </source>
</evidence>
<feature type="compositionally biased region" description="Acidic residues" evidence="6">
    <location>
        <begin position="72"/>
        <end position="87"/>
    </location>
</feature>
<comment type="subcellular location">
    <subcellularLocation>
        <location evidence="1">Nucleus</location>
    </subcellularLocation>
</comment>
<organism evidence="9 10">
    <name type="scientific">Pleomassaria siparia CBS 279.74</name>
    <dbReference type="NCBI Taxonomy" id="1314801"/>
    <lineage>
        <taxon>Eukaryota</taxon>
        <taxon>Fungi</taxon>
        <taxon>Dikarya</taxon>
        <taxon>Ascomycota</taxon>
        <taxon>Pezizomycotina</taxon>
        <taxon>Dothideomycetes</taxon>
        <taxon>Pleosporomycetidae</taxon>
        <taxon>Pleosporales</taxon>
        <taxon>Pleomassariaceae</taxon>
        <taxon>Pleomassaria</taxon>
    </lineage>
</organism>
<feature type="domain" description="Helicase C-terminal" evidence="8">
    <location>
        <begin position="627"/>
        <end position="782"/>
    </location>
</feature>
<dbReference type="InterPro" id="IPR014001">
    <property type="entry name" value="Helicase_ATP-bd"/>
</dbReference>
<sequence length="1071" mass="121593">MGRTYPSEYEEVDPGKKLRIFGEDEASSGSDDGLDIIASSRKGLDLSQYIDALTQSQTQSQTQTQEIQEVAETADEASDEPDSDWDADPQATYKAFKASKTLKRKATAAETNRIRAKKKSRIANATSVIGRKKPQVKSKQSTRALYHLSAGSGDEEESGEETFLAEPIPDYIKSRKAKLQHLQHAGLRYPPSYDDMYFSDSDSEEKPAFSSIITPQQAKRDIDLPKSSGIIPAPIAQWLRDYQVEGTQFLHENFVRQTGAILGDDMGLGKTIQVIAFLTAAFGKTAAKPDAKRMRKWRRRDKRLDDTWYPRILIICPGSLMYNWEEEFSTWGWWDVQRYHGPKSELEAVLRSAKQGMTEIMITTYTTYRNHESEINTIKWDCVVADECHTIKNRNSEIAKALNKVNALCRIGLTGTAVQNKYEELWTLLNWARPGAYGSAQEWKQLVCLPLKMGQAHDVSFAQLAAARDKAKELVDVILPDVFLRRMKTLIAHQLPKKSDRVVFCQLTNTQADAYRAFLESDQCEFIRMAKEECDCNSGKKRGWCCYKTLPDGGRWDNYVFPCMITLQKIANHLALIVPNTSDVSEKQAKDLDNLQIACPSQWKKLYTNRDSVLNLTQRNYCGKWKVLKRLLDFWHSNGDKVLIFSHSVRLLRLLRALFDIDGTNYNFSYLDGSMKYEDRAKAVADFNSDPNQFVFLISTKAGGVGLNITSANKVVVMDPNWNPAYDLQAQDRAYRIGQMRDVEVFRLVSAGTIEEIVYARQIYKQQQANIAYTASDERRYFKGVMDGGKDGKNGELFGLENLFSFNEDGLVLRDIVHKTNVAEIKANVKILDYDINGSEHDTDEDEDLLNDQSLGIVDDDGSAHSQIAKFLEPIIGDVTDSMMTKPRGRKNIAKRKGPDPVLAILAKAGVQYTHENSEVIGHSKIEAQLSRKAKDLRNDIEYGSKRVFQLSQSQSQSRHHHRALELEGVQSTVYTSEDDDDDGDSVHEIARSSRARKGELKINYKYRPNSDIRRRQFCSMAETMGYDNPVDFAVDVEQMTTEQRMTTLDRFYRRRGRDLDRELGGEVRGS</sequence>
<evidence type="ECO:0000256" key="1">
    <source>
        <dbReference type="ARBA" id="ARBA00004123"/>
    </source>
</evidence>
<feature type="region of interest" description="Disordered" evidence="6">
    <location>
        <begin position="55"/>
        <end position="92"/>
    </location>
</feature>
<dbReference type="Gene3D" id="3.40.50.10810">
    <property type="entry name" value="Tandem AAA-ATPase domain"/>
    <property type="match status" value="1"/>
</dbReference>
<dbReference type="GO" id="GO:0005524">
    <property type="term" value="F:ATP binding"/>
    <property type="evidence" value="ECO:0007669"/>
    <property type="project" value="InterPro"/>
</dbReference>
<dbReference type="Pfam" id="PF00271">
    <property type="entry name" value="Helicase_C"/>
    <property type="match status" value="1"/>
</dbReference>
<dbReference type="Pfam" id="PF00176">
    <property type="entry name" value="SNF2-rel_dom"/>
    <property type="match status" value="1"/>
</dbReference>
<feature type="region of interest" description="Disordered" evidence="6">
    <location>
        <begin position="952"/>
        <end position="987"/>
    </location>
</feature>
<dbReference type="PROSITE" id="PS51192">
    <property type="entry name" value="HELICASE_ATP_BIND_1"/>
    <property type="match status" value="1"/>
</dbReference>
<dbReference type="InterPro" id="IPR029256">
    <property type="entry name" value="Heliccase-ass-bd"/>
</dbReference>
<accession>A0A6G1K6T9</accession>
<keyword evidence="3" id="KW-0378">Hydrolase</keyword>
<dbReference type="InterPro" id="IPR057931">
    <property type="entry name" value="RHH_ERCC6L2"/>
</dbReference>
<dbReference type="GO" id="GO:0005634">
    <property type="term" value="C:nucleus"/>
    <property type="evidence" value="ECO:0007669"/>
    <property type="project" value="UniProtKB-SubCell"/>
</dbReference>
<keyword evidence="2" id="KW-0547">Nucleotide-binding</keyword>
<keyword evidence="4" id="KW-0067">ATP-binding</keyword>
<keyword evidence="10" id="KW-1185">Reference proteome</keyword>
<dbReference type="PROSITE" id="PS51194">
    <property type="entry name" value="HELICASE_CTER"/>
    <property type="match status" value="1"/>
</dbReference>
<reference evidence="9" key="1">
    <citation type="journal article" date="2020" name="Stud. Mycol.">
        <title>101 Dothideomycetes genomes: a test case for predicting lifestyles and emergence of pathogens.</title>
        <authorList>
            <person name="Haridas S."/>
            <person name="Albert R."/>
            <person name="Binder M."/>
            <person name="Bloem J."/>
            <person name="Labutti K."/>
            <person name="Salamov A."/>
            <person name="Andreopoulos B."/>
            <person name="Baker S."/>
            <person name="Barry K."/>
            <person name="Bills G."/>
            <person name="Bluhm B."/>
            <person name="Cannon C."/>
            <person name="Castanera R."/>
            <person name="Culley D."/>
            <person name="Daum C."/>
            <person name="Ezra D."/>
            <person name="Gonzalez J."/>
            <person name="Henrissat B."/>
            <person name="Kuo A."/>
            <person name="Liang C."/>
            <person name="Lipzen A."/>
            <person name="Lutzoni F."/>
            <person name="Magnuson J."/>
            <person name="Mondo S."/>
            <person name="Nolan M."/>
            <person name="Ohm R."/>
            <person name="Pangilinan J."/>
            <person name="Park H.-J."/>
            <person name="Ramirez L."/>
            <person name="Alfaro M."/>
            <person name="Sun H."/>
            <person name="Tritt A."/>
            <person name="Yoshinaga Y."/>
            <person name="Zwiers L.-H."/>
            <person name="Turgeon B."/>
            <person name="Goodwin S."/>
            <person name="Spatafora J."/>
            <person name="Crous P."/>
            <person name="Grigoriev I."/>
        </authorList>
    </citation>
    <scope>NUCLEOTIDE SEQUENCE</scope>
    <source>
        <strain evidence="9">CBS 279.74</strain>
    </source>
</reference>
<protein>
    <recommendedName>
        <fullName evidence="11">DNA excision repair protein</fullName>
    </recommendedName>
</protein>
<dbReference type="InterPro" id="IPR027417">
    <property type="entry name" value="P-loop_NTPase"/>
</dbReference>
<dbReference type="InterPro" id="IPR038718">
    <property type="entry name" value="SNF2-like_sf"/>
</dbReference>
<dbReference type="InterPro" id="IPR000330">
    <property type="entry name" value="SNF2_N"/>
</dbReference>
<dbReference type="FunFam" id="3.40.50.10810:FF:000019">
    <property type="entry name" value="DNA excision repair protein ERCC-6-like 2 isoform X1"/>
    <property type="match status" value="1"/>
</dbReference>
<dbReference type="InterPro" id="IPR049730">
    <property type="entry name" value="SNF2/RAD54-like_C"/>
</dbReference>
<dbReference type="GO" id="GO:0016787">
    <property type="term" value="F:hydrolase activity"/>
    <property type="evidence" value="ECO:0007669"/>
    <property type="project" value="UniProtKB-KW"/>
</dbReference>
<dbReference type="Pfam" id="PF25806">
    <property type="entry name" value="RHH_ERCC6L2"/>
    <property type="match status" value="1"/>
</dbReference>
<evidence type="ECO:0000256" key="4">
    <source>
        <dbReference type="ARBA" id="ARBA00022840"/>
    </source>
</evidence>
<dbReference type="CDD" id="cd18793">
    <property type="entry name" value="SF2_C_SNF"/>
    <property type="match status" value="1"/>
</dbReference>
<dbReference type="OrthoDB" id="413460at2759"/>